<evidence type="ECO:0000256" key="2">
    <source>
        <dbReference type="SAM" id="MobiDB-lite"/>
    </source>
</evidence>
<keyword evidence="3" id="KW-0969">Cilium</keyword>
<sequence length="160" mass="18624">MSAENVIQSLEKLLQLHKKLYEITLQKTELLKSEDVEALREMLKKEQMFVKAISQVENERIKHTTEYLQRDDDLTLSACIEKAVGEEKDRLVTISSQLKETIEALKQSNHLNRELTKQALQLTNLTLDMIMPQEKDYNYNSKPANTQVETKRRSLFDSQA</sequence>
<dbReference type="SUPFAM" id="SSF140566">
    <property type="entry name" value="FlgN-like"/>
    <property type="match status" value="1"/>
</dbReference>
<organism evidence="3 4">
    <name type="scientific">Metabacillus malikii</name>
    <dbReference type="NCBI Taxonomy" id="1504265"/>
    <lineage>
        <taxon>Bacteria</taxon>
        <taxon>Bacillati</taxon>
        <taxon>Bacillota</taxon>
        <taxon>Bacilli</taxon>
        <taxon>Bacillales</taxon>
        <taxon>Bacillaceae</taxon>
        <taxon>Metabacillus</taxon>
    </lineage>
</organism>
<comment type="caution">
    <text evidence="3">The sequence shown here is derived from an EMBL/GenBank/DDBJ whole genome shotgun (WGS) entry which is preliminary data.</text>
</comment>
<keyword evidence="1" id="KW-1005">Bacterial flagellum biogenesis</keyword>
<keyword evidence="3" id="KW-0966">Cell projection</keyword>
<dbReference type="InterPro" id="IPR007809">
    <property type="entry name" value="FlgN-like"/>
</dbReference>
<dbReference type="Gene3D" id="1.20.58.300">
    <property type="entry name" value="FlgN-like"/>
    <property type="match status" value="1"/>
</dbReference>
<proteinExistence type="predicted"/>
<feature type="region of interest" description="Disordered" evidence="2">
    <location>
        <begin position="136"/>
        <end position="160"/>
    </location>
</feature>
<dbReference type="EMBL" id="JAUSUD010000012">
    <property type="protein sequence ID" value="MDQ0231451.1"/>
    <property type="molecule type" value="Genomic_DNA"/>
</dbReference>
<evidence type="ECO:0000313" key="4">
    <source>
        <dbReference type="Proteomes" id="UP001234495"/>
    </source>
</evidence>
<evidence type="ECO:0000313" key="3">
    <source>
        <dbReference type="EMBL" id="MDQ0231451.1"/>
    </source>
</evidence>
<dbReference type="Pfam" id="PF05130">
    <property type="entry name" value="FlgN"/>
    <property type="match status" value="1"/>
</dbReference>
<name>A0ABT9ZGQ4_9BACI</name>
<evidence type="ECO:0000256" key="1">
    <source>
        <dbReference type="ARBA" id="ARBA00022795"/>
    </source>
</evidence>
<gene>
    <name evidence="3" type="ORF">J2S19_002734</name>
</gene>
<accession>A0ABT9ZGQ4</accession>
<feature type="compositionally biased region" description="Basic and acidic residues" evidence="2">
    <location>
        <begin position="149"/>
        <end position="160"/>
    </location>
</feature>
<dbReference type="RefSeq" id="WP_307342433.1">
    <property type="nucleotide sequence ID" value="NZ_JAUSUD010000012.1"/>
</dbReference>
<dbReference type="InterPro" id="IPR036679">
    <property type="entry name" value="FlgN-like_sf"/>
</dbReference>
<keyword evidence="4" id="KW-1185">Reference proteome</keyword>
<dbReference type="Proteomes" id="UP001234495">
    <property type="component" value="Unassembled WGS sequence"/>
</dbReference>
<keyword evidence="3" id="KW-0282">Flagellum</keyword>
<feature type="compositionally biased region" description="Polar residues" evidence="2">
    <location>
        <begin position="138"/>
        <end position="148"/>
    </location>
</feature>
<reference evidence="3 4" key="1">
    <citation type="submission" date="2023-07" db="EMBL/GenBank/DDBJ databases">
        <title>Genomic Encyclopedia of Type Strains, Phase IV (KMG-IV): sequencing the most valuable type-strain genomes for metagenomic binning, comparative biology and taxonomic classification.</title>
        <authorList>
            <person name="Goeker M."/>
        </authorList>
    </citation>
    <scope>NUCLEOTIDE SEQUENCE [LARGE SCALE GENOMIC DNA]</scope>
    <source>
        <strain evidence="3 4">DSM 29005</strain>
    </source>
</reference>
<protein>
    <submittedName>
        <fullName evidence="3">Flagellar biosynthesis/type III secretory pathway chaperone</fullName>
    </submittedName>
</protein>